<feature type="transmembrane region" description="Helical" evidence="1">
    <location>
        <begin position="135"/>
        <end position="152"/>
    </location>
</feature>
<keyword evidence="1" id="KW-1133">Transmembrane helix</keyword>
<evidence type="ECO:0000256" key="1">
    <source>
        <dbReference type="SAM" id="Phobius"/>
    </source>
</evidence>
<sequence length="224" mass="25534">MNNSKTASFLFAIAVFALSWIKPIWPYEQALHSSLTVLGLIMLGYYARKNPISNTSFLMICLFMAAHCVAARWLYSNVPYDAWIKSLTGMSLQASMGWSRNHFDRLIHFLYGFCLVPALIEYFRHKYTPRLSHCLMLSLTAIMVSSLFYEWFEWLIAITMPAEDAEAYNGQQGDIWDAHKDMLAATLGALVWVPVYRYGSKSDGAIVDVARNFKIQEPRNGPIP</sequence>
<dbReference type="Pfam" id="PF09997">
    <property type="entry name" value="DUF2238"/>
    <property type="match status" value="1"/>
</dbReference>
<evidence type="ECO:0000313" key="3">
    <source>
        <dbReference type="Proteomes" id="UP000646911"/>
    </source>
</evidence>
<feature type="transmembrane region" description="Helical" evidence="1">
    <location>
        <begin position="106"/>
        <end position="123"/>
    </location>
</feature>
<name>A0ABR6Z6S9_9BURK</name>
<organism evidence="2 3">
    <name type="scientific">Undibacterium umbellatum</name>
    <dbReference type="NCBI Taxonomy" id="2762300"/>
    <lineage>
        <taxon>Bacteria</taxon>
        <taxon>Pseudomonadati</taxon>
        <taxon>Pseudomonadota</taxon>
        <taxon>Betaproteobacteria</taxon>
        <taxon>Burkholderiales</taxon>
        <taxon>Oxalobacteraceae</taxon>
        <taxon>Undibacterium</taxon>
    </lineage>
</organism>
<keyword evidence="3" id="KW-1185">Reference proteome</keyword>
<reference evidence="2 3" key="1">
    <citation type="submission" date="2020-08" db="EMBL/GenBank/DDBJ databases">
        <title>Novel species isolated from subtropical streams in China.</title>
        <authorList>
            <person name="Lu H."/>
        </authorList>
    </citation>
    <scope>NUCLEOTIDE SEQUENCE [LARGE SCALE GENOMIC DNA]</scope>
    <source>
        <strain evidence="2 3">NL8W</strain>
    </source>
</reference>
<dbReference type="InterPro" id="IPR014509">
    <property type="entry name" value="YjdF-like"/>
</dbReference>
<proteinExistence type="predicted"/>
<feature type="transmembrane region" description="Helical" evidence="1">
    <location>
        <begin position="55"/>
        <end position="75"/>
    </location>
</feature>
<keyword evidence="1" id="KW-0472">Membrane</keyword>
<accession>A0ABR6Z6S9</accession>
<gene>
    <name evidence="2" type="ORF">H8L47_07070</name>
</gene>
<dbReference type="Proteomes" id="UP000646911">
    <property type="component" value="Unassembled WGS sequence"/>
</dbReference>
<evidence type="ECO:0000313" key="2">
    <source>
        <dbReference type="EMBL" id="MBC3907319.1"/>
    </source>
</evidence>
<keyword evidence="1" id="KW-0812">Transmembrane</keyword>
<comment type="caution">
    <text evidence="2">The sequence shown here is derived from an EMBL/GenBank/DDBJ whole genome shotgun (WGS) entry which is preliminary data.</text>
</comment>
<feature type="transmembrane region" description="Helical" evidence="1">
    <location>
        <begin position="31"/>
        <end position="48"/>
    </location>
</feature>
<protein>
    <submittedName>
        <fullName evidence="2">DUF2238 domain-containing protein</fullName>
    </submittedName>
</protein>
<dbReference type="EMBL" id="JACOFX010000002">
    <property type="protein sequence ID" value="MBC3907319.1"/>
    <property type="molecule type" value="Genomic_DNA"/>
</dbReference>
<dbReference type="RefSeq" id="WP_186952718.1">
    <property type="nucleotide sequence ID" value="NZ_JACOFX010000002.1"/>
</dbReference>